<keyword evidence="7" id="KW-0560">Oxidoreductase</keyword>
<evidence type="ECO:0000259" key="11">
    <source>
        <dbReference type="PROSITE" id="PS51379"/>
    </source>
</evidence>
<dbReference type="InterPro" id="IPR017900">
    <property type="entry name" value="4Fe4S_Fe_S_CS"/>
</dbReference>
<dbReference type="Gene3D" id="3.30.465.10">
    <property type="match status" value="1"/>
</dbReference>
<dbReference type="GO" id="GO:1903457">
    <property type="term" value="P:lactate catabolic process"/>
    <property type="evidence" value="ECO:0007669"/>
    <property type="project" value="TreeGrafter"/>
</dbReference>
<accession>A0A7H2BKW2</accession>
<dbReference type="InterPro" id="IPR036318">
    <property type="entry name" value="FAD-bd_PCMH-like_sf"/>
</dbReference>
<dbReference type="InterPro" id="IPR016166">
    <property type="entry name" value="FAD-bd_PCMH"/>
</dbReference>
<dbReference type="InterPro" id="IPR016164">
    <property type="entry name" value="FAD-linked_Oxase-like_C"/>
</dbReference>
<comment type="similarity">
    <text evidence="2">Belongs to the FAD-binding oxidoreductase/transferase type 4 family.</text>
</comment>
<dbReference type="InterPro" id="IPR004113">
    <property type="entry name" value="FAD-bd_oxidored_4_C"/>
</dbReference>
<dbReference type="Pfam" id="PF02913">
    <property type="entry name" value="FAD-oxidase_C"/>
    <property type="match status" value="1"/>
</dbReference>
<dbReference type="AlphaFoldDB" id="A0A7H2BKW2"/>
<proteinExistence type="inferred from homology"/>
<dbReference type="GO" id="GO:0046872">
    <property type="term" value="F:metal ion binding"/>
    <property type="evidence" value="ECO:0007669"/>
    <property type="project" value="UniProtKB-KW"/>
</dbReference>
<keyword evidence="14" id="KW-1185">Reference proteome</keyword>
<dbReference type="PANTHER" id="PTHR11748">
    <property type="entry name" value="D-LACTATE DEHYDROGENASE"/>
    <property type="match status" value="1"/>
</dbReference>
<keyword evidence="6" id="KW-0809">Transit peptide</keyword>
<name>A0A7H2BKW2_9MICC</name>
<dbReference type="EMBL" id="CP061538">
    <property type="protein sequence ID" value="QNV40308.1"/>
    <property type="molecule type" value="Genomic_DNA"/>
</dbReference>
<dbReference type="RefSeq" id="WP_190617888.1">
    <property type="nucleotide sequence ID" value="NZ_CP061538.1"/>
</dbReference>
<keyword evidence="4" id="KW-0479">Metal-binding</keyword>
<dbReference type="Pfam" id="PF13183">
    <property type="entry name" value="Fer4_8"/>
    <property type="match status" value="1"/>
</dbReference>
<evidence type="ECO:0000256" key="6">
    <source>
        <dbReference type="ARBA" id="ARBA00022946"/>
    </source>
</evidence>
<dbReference type="Gene3D" id="1.10.1060.10">
    <property type="entry name" value="Alpha-helical ferredoxin"/>
    <property type="match status" value="1"/>
</dbReference>
<dbReference type="PROSITE" id="PS00198">
    <property type="entry name" value="4FE4S_FER_1"/>
    <property type="match status" value="1"/>
</dbReference>
<dbReference type="Pfam" id="PF01565">
    <property type="entry name" value="FAD_binding_4"/>
    <property type="match status" value="1"/>
</dbReference>
<dbReference type="SUPFAM" id="SSF56176">
    <property type="entry name" value="FAD-binding/transporter-associated domain-like"/>
    <property type="match status" value="1"/>
</dbReference>
<dbReference type="Gene3D" id="3.30.70.2740">
    <property type="match status" value="1"/>
</dbReference>
<comment type="cofactor">
    <cofactor evidence="1">
        <name>FAD</name>
        <dbReference type="ChEBI" id="CHEBI:57692"/>
    </cofactor>
</comment>
<dbReference type="Proteomes" id="UP000516421">
    <property type="component" value="Chromosome"/>
</dbReference>
<feature type="domain" description="FAD-binding PCMH-type" evidence="12">
    <location>
        <begin position="52"/>
        <end position="280"/>
    </location>
</feature>
<evidence type="ECO:0000256" key="2">
    <source>
        <dbReference type="ARBA" id="ARBA00008000"/>
    </source>
</evidence>
<evidence type="ECO:0000313" key="14">
    <source>
        <dbReference type="Proteomes" id="UP000516421"/>
    </source>
</evidence>
<dbReference type="InterPro" id="IPR017896">
    <property type="entry name" value="4Fe4S_Fe-S-bd"/>
</dbReference>
<reference evidence="13 14" key="1">
    <citation type="submission" date="2020-09" db="EMBL/GenBank/DDBJ databases">
        <title>Investigation of environmental microbe.</title>
        <authorList>
            <person name="Ou Y."/>
            <person name="Kang Q."/>
        </authorList>
    </citation>
    <scope>NUCLEOTIDE SEQUENCE [LARGE SCALE GENOMIC DNA]</scope>
    <source>
        <strain evidence="13 14">KJZ-9</strain>
    </source>
</reference>
<dbReference type="GO" id="GO:0004458">
    <property type="term" value="F:D-lactate dehydrogenase (cytochrome) activity"/>
    <property type="evidence" value="ECO:0007669"/>
    <property type="project" value="UniProtKB-EC"/>
</dbReference>
<keyword evidence="5" id="KW-0274">FAD</keyword>
<dbReference type="KEGG" id="rama:IDM48_02420"/>
<evidence type="ECO:0000256" key="8">
    <source>
        <dbReference type="ARBA" id="ARBA00023004"/>
    </source>
</evidence>
<organism evidence="13 14">
    <name type="scientific">Rothia amarae</name>
    <dbReference type="NCBI Taxonomy" id="169480"/>
    <lineage>
        <taxon>Bacteria</taxon>
        <taxon>Bacillati</taxon>
        <taxon>Actinomycetota</taxon>
        <taxon>Actinomycetes</taxon>
        <taxon>Micrococcales</taxon>
        <taxon>Micrococcaceae</taxon>
        <taxon>Rothia</taxon>
    </lineage>
</organism>
<keyword evidence="9" id="KW-0411">Iron-sulfur</keyword>
<dbReference type="SUPFAM" id="SSF46548">
    <property type="entry name" value="alpha-helical ferredoxin"/>
    <property type="match status" value="1"/>
</dbReference>
<evidence type="ECO:0000256" key="9">
    <source>
        <dbReference type="ARBA" id="ARBA00023014"/>
    </source>
</evidence>
<gene>
    <name evidence="13" type="ORF">IDM48_02420</name>
</gene>
<dbReference type="InterPro" id="IPR016171">
    <property type="entry name" value="Vanillyl_alc_oxidase_C-sub2"/>
</dbReference>
<evidence type="ECO:0000256" key="5">
    <source>
        <dbReference type="ARBA" id="ARBA00022827"/>
    </source>
</evidence>
<dbReference type="SUPFAM" id="SSF55103">
    <property type="entry name" value="FAD-linked oxidases, C-terminal domain"/>
    <property type="match status" value="1"/>
</dbReference>
<keyword evidence="3" id="KW-0285">Flavoprotein</keyword>
<evidence type="ECO:0000313" key="13">
    <source>
        <dbReference type="EMBL" id="QNV40308.1"/>
    </source>
</evidence>
<evidence type="ECO:0000256" key="10">
    <source>
        <dbReference type="ARBA" id="ARBA00038897"/>
    </source>
</evidence>
<dbReference type="PROSITE" id="PS51387">
    <property type="entry name" value="FAD_PCMH"/>
    <property type="match status" value="1"/>
</dbReference>
<evidence type="ECO:0000256" key="4">
    <source>
        <dbReference type="ARBA" id="ARBA00022723"/>
    </source>
</evidence>
<dbReference type="GO" id="GO:0071949">
    <property type="term" value="F:FAD binding"/>
    <property type="evidence" value="ECO:0007669"/>
    <property type="project" value="InterPro"/>
</dbReference>
<dbReference type="PROSITE" id="PS51379">
    <property type="entry name" value="4FE4S_FER_2"/>
    <property type="match status" value="1"/>
</dbReference>
<dbReference type="InterPro" id="IPR006094">
    <property type="entry name" value="Oxid_FAD_bind_N"/>
</dbReference>
<dbReference type="GO" id="GO:0008720">
    <property type="term" value="F:D-lactate dehydrogenase (NAD+) activity"/>
    <property type="evidence" value="ECO:0007669"/>
    <property type="project" value="TreeGrafter"/>
</dbReference>
<evidence type="ECO:0000256" key="1">
    <source>
        <dbReference type="ARBA" id="ARBA00001974"/>
    </source>
</evidence>
<evidence type="ECO:0000256" key="7">
    <source>
        <dbReference type="ARBA" id="ARBA00023002"/>
    </source>
</evidence>
<dbReference type="PANTHER" id="PTHR11748:SF111">
    <property type="entry name" value="D-LACTATE DEHYDROGENASE, MITOCHONDRIAL-RELATED"/>
    <property type="match status" value="1"/>
</dbReference>
<dbReference type="InterPro" id="IPR009051">
    <property type="entry name" value="Helical_ferredxn"/>
</dbReference>
<dbReference type="Gene3D" id="3.30.43.10">
    <property type="entry name" value="Uridine Diphospho-n-acetylenolpyruvylglucosamine Reductase, domain 2"/>
    <property type="match status" value="1"/>
</dbReference>
<dbReference type="InterPro" id="IPR016169">
    <property type="entry name" value="FAD-bd_PCMH_sub2"/>
</dbReference>
<dbReference type="InterPro" id="IPR016167">
    <property type="entry name" value="FAD-bd_PCMH_sub1"/>
</dbReference>
<evidence type="ECO:0000256" key="3">
    <source>
        <dbReference type="ARBA" id="ARBA00022630"/>
    </source>
</evidence>
<protein>
    <recommendedName>
        <fullName evidence="10">D-lactate dehydrogenase (cytochrome)</fullName>
        <ecNumber evidence="10">1.1.2.4</ecNumber>
    </recommendedName>
</protein>
<dbReference type="Gene3D" id="1.10.45.10">
    <property type="entry name" value="Vanillyl-alcohol Oxidase, Chain A, domain 4"/>
    <property type="match status" value="1"/>
</dbReference>
<feature type="domain" description="4Fe-4S ferredoxin-type" evidence="11">
    <location>
        <begin position="544"/>
        <end position="575"/>
    </location>
</feature>
<dbReference type="EC" id="1.1.2.4" evidence="10"/>
<evidence type="ECO:0000259" key="12">
    <source>
        <dbReference type="PROSITE" id="PS51387"/>
    </source>
</evidence>
<sequence>MPTVTHTPDALKNGVQEDFIKLTSALQGAMDEKNFSGREIDRLAIAHDASHYLLVPGGIVRPENAQDIGKIFAAAREHQIPLAFRSGGTSLSGQSSSDGILLDTRKHFKKIEVLDSGRRVRVAPGATVMMVNNHLAPYGYKLGPDPASWSACTIGGVVANNSSGMSSGTEFNTYNTLDSMVFVLPSGTVIDTADHDADAQLREQEPEIHEGLIRLRKRVVENPASVDKIRQQFSMKNTMGYGINAFLDFEKPVDILEHLLIGSEGTLGFIASATYRTLPILPAVTTGLLVFKNLIDASESIPDLIAHDTATAELLDATSIRVAQRTGLVADALAQINVENHAAVLVEFQGQTQGEIDELSHRAEPLWKSLDLASPVTMSSNPAERNKLWAARRGLYTTVAGNRPSGTNALLEDVVVPVQQLGETCRNLSELFDQHGYRDSVIFGHAKDGNIHFMLNEQFNDAAQLSRYQAFTEDMVELILGNAGSLKAEHGTGRIMAPFVRQQYGDELYEIMVAIKRLIDPTGMLNPGVLINEDKQSLVQNLKVAEEVEDTVDRCVECGYCEPACPSKDLTLTPRQRIVIRREMKNAEAAGDTELLNRLQHDYRYSGIETCAVDGMCLTRCPVHINTGDLIRDLRAKNQNPVAAQGWKVAAQGWGALAPAASQALNLAHLVPSLLPRTATQIARKVLDEDTVPQYNAQLPAGGRRRQPRANPLAEIVFFPACVNAMFGGVDHRGKADETNASQAFELLCERAGIEFNIPTGIEAMCCGTPWKSKGFTSGYQVMSDRVLQNLWLATRGGRLPVVCDATSCTEGLETMKAKVRAAAEYQAGRSLDADEPDFSRIEFIDAVAFTAEQILPRLEVKHKLDSLVLHPTCSMTHLGIQPQFEMIAQALSEDAVVPLNWGCCAYAGDRGMLHPELTASATRAETAEVNAREYAAYASSNRTCEQGMTEATGHTYQNILQLLERATR</sequence>
<keyword evidence="8" id="KW-0408">Iron</keyword>
<dbReference type="GO" id="GO:0051536">
    <property type="term" value="F:iron-sulfur cluster binding"/>
    <property type="evidence" value="ECO:0007669"/>
    <property type="project" value="UniProtKB-KW"/>
</dbReference>